<evidence type="ECO:0000256" key="1">
    <source>
        <dbReference type="SAM" id="Phobius"/>
    </source>
</evidence>
<feature type="transmembrane region" description="Helical" evidence="1">
    <location>
        <begin position="169"/>
        <end position="189"/>
    </location>
</feature>
<keyword evidence="1" id="KW-1133">Transmembrane helix</keyword>
<keyword evidence="3" id="KW-1185">Reference proteome</keyword>
<protein>
    <submittedName>
        <fullName evidence="2">Uncharacterized protein</fullName>
    </submittedName>
</protein>
<feature type="transmembrane region" description="Helical" evidence="1">
    <location>
        <begin position="201"/>
        <end position="223"/>
    </location>
</feature>
<reference evidence="2" key="1">
    <citation type="submission" date="2021-03" db="EMBL/GenBank/DDBJ databases">
        <title>Leucobacter chromiisoli sp. nov., isolated from chromium-containing soil of chemical plant.</title>
        <authorList>
            <person name="Xu Z."/>
        </authorList>
    </citation>
    <scope>NUCLEOTIDE SEQUENCE</scope>
    <source>
        <strain evidence="2">A2</strain>
    </source>
</reference>
<sequence length="341" mass="36988">MRRCRGIRDRLEATLADVLGAPVRVHLRTELIRIDPDDTLDVSDVKRLSVEYEDVQIILMVTEIPRHGHGRPLVAEVLVSDGVGIVSLPTLGAGATARRLLRVLTACALQMRGQRCGPRTGEGSLRWARWADAPENSNRLLRARRVAGGARTVLGMVLTNDPWRMVPKLSSALAAAAAAGAFGVFYNSIWQMSAALSPFRLAVISTLAICVIVAWLLIGNRLWDRPAHASLAEVILLYNLSTVLTLVLCVVALYVSLTVIILLSALIVIDPDFMSEVLGFPAEFSNYVDIAVLSAALGTVAGALGSSFDRDADIRRLTHGRRERQRINAADGEGSAEERGR</sequence>
<dbReference type="EMBL" id="JAGDYL010000029">
    <property type="protein sequence ID" value="MBO1806340.1"/>
    <property type="molecule type" value="Genomic_DNA"/>
</dbReference>
<keyword evidence="1" id="KW-0472">Membrane</keyword>
<keyword evidence="1" id="KW-0812">Transmembrane</keyword>
<gene>
    <name evidence="2" type="ORF">J4H91_13590</name>
</gene>
<feature type="transmembrane region" description="Helical" evidence="1">
    <location>
        <begin position="287"/>
        <end position="308"/>
    </location>
</feature>
<accession>A0A939M3K5</accession>
<evidence type="ECO:0000313" key="3">
    <source>
        <dbReference type="Proteomes" id="UP000664398"/>
    </source>
</evidence>
<feature type="transmembrane region" description="Helical" evidence="1">
    <location>
        <begin position="235"/>
        <end position="267"/>
    </location>
</feature>
<dbReference type="Proteomes" id="UP000664398">
    <property type="component" value="Unassembled WGS sequence"/>
</dbReference>
<dbReference type="AlphaFoldDB" id="A0A939M3K5"/>
<proteinExistence type="predicted"/>
<evidence type="ECO:0000313" key="2">
    <source>
        <dbReference type="EMBL" id="MBO1806340.1"/>
    </source>
</evidence>
<name>A0A939M3K5_9MICO</name>
<organism evidence="2 3">
    <name type="scientific">Leucobacter ruminantium</name>
    <dbReference type="NCBI Taxonomy" id="1289170"/>
    <lineage>
        <taxon>Bacteria</taxon>
        <taxon>Bacillati</taxon>
        <taxon>Actinomycetota</taxon>
        <taxon>Actinomycetes</taxon>
        <taxon>Micrococcales</taxon>
        <taxon>Microbacteriaceae</taxon>
        <taxon>Leucobacter</taxon>
    </lineage>
</organism>
<comment type="caution">
    <text evidence="2">The sequence shown here is derived from an EMBL/GenBank/DDBJ whole genome shotgun (WGS) entry which is preliminary data.</text>
</comment>